<dbReference type="EMBL" id="LXQA010065243">
    <property type="protein sequence ID" value="MCI07402.1"/>
    <property type="molecule type" value="Genomic_DNA"/>
</dbReference>
<proteinExistence type="predicted"/>
<feature type="region of interest" description="Disordered" evidence="1">
    <location>
        <begin position="71"/>
        <end position="94"/>
    </location>
</feature>
<comment type="caution">
    <text evidence="2">The sequence shown here is derived from an EMBL/GenBank/DDBJ whole genome shotgun (WGS) entry which is preliminary data.</text>
</comment>
<sequence length="122" mass="13689">MCEGGYIFGRSRNNWQKTTQKNHCKRKTTGMESESDWTKHKKSSAYTAQVIRSATSFMPWSCRIPIVNQEKSTRTRSNHSLTSEAMDKDDSPMAILPGLPDDVAKYCLALVPRSNFPAMGGV</sequence>
<organism evidence="2 3">
    <name type="scientific">Trifolium medium</name>
    <dbReference type="NCBI Taxonomy" id="97028"/>
    <lineage>
        <taxon>Eukaryota</taxon>
        <taxon>Viridiplantae</taxon>
        <taxon>Streptophyta</taxon>
        <taxon>Embryophyta</taxon>
        <taxon>Tracheophyta</taxon>
        <taxon>Spermatophyta</taxon>
        <taxon>Magnoliopsida</taxon>
        <taxon>eudicotyledons</taxon>
        <taxon>Gunneridae</taxon>
        <taxon>Pentapetalae</taxon>
        <taxon>rosids</taxon>
        <taxon>fabids</taxon>
        <taxon>Fabales</taxon>
        <taxon>Fabaceae</taxon>
        <taxon>Papilionoideae</taxon>
        <taxon>50 kb inversion clade</taxon>
        <taxon>NPAAA clade</taxon>
        <taxon>Hologalegina</taxon>
        <taxon>IRL clade</taxon>
        <taxon>Trifolieae</taxon>
        <taxon>Trifolium</taxon>
    </lineage>
</organism>
<dbReference type="Proteomes" id="UP000265520">
    <property type="component" value="Unassembled WGS sequence"/>
</dbReference>
<name>A0A392P6J1_9FABA</name>
<evidence type="ECO:0000256" key="1">
    <source>
        <dbReference type="SAM" id="MobiDB-lite"/>
    </source>
</evidence>
<evidence type="ECO:0000313" key="3">
    <source>
        <dbReference type="Proteomes" id="UP000265520"/>
    </source>
</evidence>
<feature type="non-terminal residue" evidence="2">
    <location>
        <position position="122"/>
    </location>
</feature>
<dbReference type="AlphaFoldDB" id="A0A392P6J1"/>
<keyword evidence="3" id="KW-1185">Reference proteome</keyword>
<protein>
    <submittedName>
        <fullName evidence="2">F-box protein</fullName>
    </submittedName>
</protein>
<evidence type="ECO:0000313" key="2">
    <source>
        <dbReference type="EMBL" id="MCI07402.1"/>
    </source>
</evidence>
<accession>A0A392P6J1</accession>
<reference evidence="2 3" key="1">
    <citation type="journal article" date="2018" name="Front. Plant Sci.">
        <title>Red Clover (Trifolium pratense) and Zigzag Clover (T. medium) - A Picture of Genomic Similarities and Differences.</title>
        <authorList>
            <person name="Dluhosova J."/>
            <person name="Istvanek J."/>
            <person name="Nedelnik J."/>
            <person name="Repkova J."/>
        </authorList>
    </citation>
    <scope>NUCLEOTIDE SEQUENCE [LARGE SCALE GENOMIC DNA]</scope>
    <source>
        <strain evidence="3">cv. 10/8</strain>
        <tissue evidence="2">Leaf</tissue>
    </source>
</reference>